<keyword evidence="4 5" id="KW-0472">Membrane</keyword>
<dbReference type="SUPFAM" id="SSF103473">
    <property type="entry name" value="MFS general substrate transporter"/>
    <property type="match status" value="2"/>
</dbReference>
<dbReference type="Gene3D" id="1.20.1250.20">
    <property type="entry name" value="MFS general substrate transporter like domains"/>
    <property type="match status" value="1"/>
</dbReference>
<gene>
    <name evidence="7" type="ORF">ThidrDRAFT_2765</name>
</gene>
<dbReference type="STRING" id="765913.ThidrDRAFT_2765"/>
<accession>G2E3A2</accession>
<feature type="transmembrane region" description="Helical" evidence="5">
    <location>
        <begin position="50"/>
        <end position="70"/>
    </location>
</feature>
<evidence type="ECO:0000256" key="1">
    <source>
        <dbReference type="ARBA" id="ARBA00004141"/>
    </source>
</evidence>
<dbReference type="Gene3D" id="1.20.1720.10">
    <property type="entry name" value="Multidrug resistance protein D"/>
    <property type="match status" value="1"/>
</dbReference>
<feature type="transmembrane region" description="Helical" evidence="5">
    <location>
        <begin position="342"/>
        <end position="359"/>
    </location>
</feature>
<keyword evidence="2 5" id="KW-0812">Transmembrane</keyword>
<dbReference type="EMBL" id="AFWT01000019">
    <property type="protein sequence ID" value="EGV30291.1"/>
    <property type="molecule type" value="Genomic_DNA"/>
</dbReference>
<comment type="caution">
    <text evidence="7">The sequence shown here is derived from an EMBL/GenBank/DDBJ whole genome shotgun (WGS) entry which is preliminary data.</text>
</comment>
<protein>
    <submittedName>
        <fullName evidence="7">Major facilitator superfamily MFS_1</fullName>
    </submittedName>
</protein>
<dbReference type="InterPro" id="IPR011701">
    <property type="entry name" value="MFS"/>
</dbReference>
<evidence type="ECO:0000259" key="6">
    <source>
        <dbReference type="PROSITE" id="PS50850"/>
    </source>
</evidence>
<evidence type="ECO:0000256" key="5">
    <source>
        <dbReference type="SAM" id="Phobius"/>
    </source>
</evidence>
<feature type="transmembrane region" description="Helical" evidence="5">
    <location>
        <begin position="445"/>
        <end position="467"/>
    </location>
</feature>
<dbReference type="PATRIC" id="fig|765913.3.peg.2821"/>
<feature type="transmembrane region" description="Helical" evidence="5">
    <location>
        <begin position="140"/>
        <end position="158"/>
    </location>
</feature>
<name>G2E3A2_9GAMM</name>
<keyword evidence="8" id="KW-1185">Reference proteome</keyword>
<dbReference type="PANTHER" id="PTHR42718">
    <property type="entry name" value="MAJOR FACILITATOR SUPERFAMILY MULTIDRUG TRANSPORTER MFSC"/>
    <property type="match status" value="1"/>
</dbReference>
<evidence type="ECO:0000256" key="2">
    <source>
        <dbReference type="ARBA" id="ARBA00022692"/>
    </source>
</evidence>
<feature type="transmembrane region" description="Helical" evidence="5">
    <location>
        <begin position="14"/>
        <end position="38"/>
    </location>
</feature>
<dbReference type="Proteomes" id="UP000004200">
    <property type="component" value="Unassembled WGS sequence"/>
</dbReference>
<dbReference type="PRINTS" id="PR01036">
    <property type="entry name" value="TCRTETB"/>
</dbReference>
<dbReference type="PANTHER" id="PTHR42718:SF39">
    <property type="entry name" value="ACTINORHODIN TRANSPORTER-RELATED"/>
    <property type="match status" value="1"/>
</dbReference>
<reference evidence="7 8" key="1">
    <citation type="submission" date="2011-06" db="EMBL/GenBank/DDBJ databases">
        <title>The draft genome of Thiorhodococcus drewsii AZ1.</title>
        <authorList>
            <consortium name="US DOE Joint Genome Institute (JGI-PGF)"/>
            <person name="Lucas S."/>
            <person name="Han J."/>
            <person name="Lapidus A."/>
            <person name="Cheng J.-F."/>
            <person name="Goodwin L."/>
            <person name="Pitluck S."/>
            <person name="Peters L."/>
            <person name="Land M.L."/>
            <person name="Hauser L."/>
            <person name="Vogl K."/>
            <person name="Liu Z."/>
            <person name="Imhoff J."/>
            <person name="Thiel V."/>
            <person name="Frigaard N.-U."/>
            <person name="Bryant D.A."/>
            <person name="Woyke T.J."/>
        </authorList>
    </citation>
    <scope>NUCLEOTIDE SEQUENCE [LARGE SCALE GENOMIC DNA]</scope>
    <source>
        <strain evidence="7 8">AZ1</strain>
    </source>
</reference>
<dbReference type="AlphaFoldDB" id="G2E3A2"/>
<comment type="subcellular location">
    <subcellularLocation>
        <location evidence="1">Membrane</location>
        <topology evidence="1">Multi-pass membrane protein</topology>
    </subcellularLocation>
</comment>
<feature type="transmembrane region" description="Helical" evidence="5">
    <location>
        <begin position="170"/>
        <end position="191"/>
    </location>
</feature>
<dbReference type="PROSITE" id="PS50850">
    <property type="entry name" value="MFS"/>
    <property type="match status" value="1"/>
</dbReference>
<dbReference type="Pfam" id="PF07690">
    <property type="entry name" value="MFS_1"/>
    <property type="match status" value="1"/>
</dbReference>
<dbReference type="CDD" id="cd17321">
    <property type="entry name" value="MFS_MMR_MDR_like"/>
    <property type="match status" value="1"/>
</dbReference>
<feature type="domain" description="Major facilitator superfamily (MFS) profile" evidence="6">
    <location>
        <begin position="16"/>
        <end position="466"/>
    </location>
</feature>
<feature type="transmembrane region" description="Helical" evidence="5">
    <location>
        <begin position="82"/>
        <end position="105"/>
    </location>
</feature>
<feature type="transmembrane region" description="Helical" evidence="5">
    <location>
        <begin position="234"/>
        <end position="255"/>
    </location>
</feature>
<feature type="transmembrane region" description="Helical" evidence="5">
    <location>
        <begin position="416"/>
        <end position="433"/>
    </location>
</feature>
<proteinExistence type="predicted"/>
<keyword evidence="3 5" id="KW-1133">Transmembrane helix</keyword>
<feature type="transmembrane region" description="Helical" evidence="5">
    <location>
        <begin position="203"/>
        <end position="222"/>
    </location>
</feature>
<dbReference type="InterPro" id="IPR036259">
    <property type="entry name" value="MFS_trans_sf"/>
</dbReference>
<dbReference type="eggNOG" id="COG0477">
    <property type="taxonomic scope" value="Bacteria"/>
</dbReference>
<evidence type="ECO:0000313" key="7">
    <source>
        <dbReference type="EMBL" id="EGV30291.1"/>
    </source>
</evidence>
<evidence type="ECO:0000256" key="4">
    <source>
        <dbReference type="ARBA" id="ARBA00023136"/>
    </source>
</evidence>
<feature type="transmembrane region" description="Helical" evidence="5">
    <location>
        <begin position="313"/>
        <end position="330"/>
    </location>
</feature>
<dbReference type="GO" id="GO:0022857">
    <property type="term" value="F:transmembrane transporter activity"/>
    <property type="evidence" value="ECO:0007669"/>
    <property type="project" value="InterPro"/>
</dbReference>
<dbReference type="InterPro" id="IPR020846">
    <property type="entry name" value="MFS_dom"/>
</dbReference>
<feature type="transmembrane region" description="Helical" evidence="5">
    <location>
        <begin position="371"/>
        <end position="395"/>
    </location>
</feature>
<organism evidence="7 8">
    <name type="scientific">Thiorhodococcus drewsii AZ1</name>
    <dbReference type="NCBI Taxonomy" id="765913"/>
    <lineage>
        <taxon>Bacteria</taxon>
        <taxon>Pseudomonadati</taxon>
        <taxon>Pseudomonadota</taxon>
        <taxon>Gammaproteobacteria</taxon>
        <taxon>Chromatiales</taxon>
        <taxon>Chromatiaceae</taxon>
        <taxon>Thiorhodococcus</taxon>
    </lineage>
</organism>
<evidence type="ECO:0000256" key="3">
    <source>
        <dbReference type="ARBA" id="ARBA00022989"/>
    </source>
</evidence>
<feature type="transmembrane region" description="Helical" evidence="5">
    <location>
        <begin position="276"/>
        <end position="301"/>
    </location>
</feature>
<dbReference type="GO" id="GO:0016020">
    <property type="term" value="C:membrane"/>
    <property type="evidence" value="ECO:0007669"/>
    <property type="project" value="UniProtKB-SubCell"/>
</dbReference>
<sequence length="476" mass="50449">MPIEAHSSPHKRSWVALGLLAAVNFLVLLDVTIINVALPSIQRDLGAESAALAWLVSGYILTYALGLIPCGRAGDRLGPDRVLLAGLMVFGSASLLCALAPEMAWLQLGRVAQGVGAAMVSPQTMALAHRMFQGKSRTTAFAVFGLVAGLASVMGPLAGGWLVEHDLWGFGWRVIFLINPPLALTLGVLLWRFLPHAEGDPRIRFDLVATVLAALALLLILVPLIEGRQWGWPLWGWAMMIVALPTLAALIWWERRRARFGQSQLLPLSLFEAGEYAWFGIGVGLFFAGLPGFFMILALFLQTGFGFSPWQSGLTAFPLSLGIMVTSMLAPAMRGLSDRLRLVLGAGIALAGLVLLRAAVPGFTGLAQQPIVMACLGLIGLGFGMAVGPLFHLALEPVAAAEAGIASALLQAFQQVGGALGVALTGAVFFSGLDGMTESAFRHALTAGLMVPLACFSTFLVLMLVRWPLARALASR</sequence>
<evidence type="ECO:0000313" key="8">
    <source>
        <dbReference type="Proteomes" id="UP000004200"/>
    </source>
</evidence>